<evidence type="ECO:0000313" key="4">
    <source>
        <dbReference type="Proteomes" id="UP000236569"/>
    </source>
</evidence>
<dbReference type="Gene3D" id="2.60.220.30">
    <property type="match status" value="1"/>
</dbReference>
<reference evidence="4" key="1">
    <citation type="submission" date="2018-01" db="EMBL/GenBank/DDBJ databases">
        <title>Draft Genome Sequence of the Radioresistant Bacterium Deinococcus aerius TR0125, Isolated from the Higher Atmosphere above Japan.</title>
        <authorList>
            <person name="Satoh K."/>
            <person name="Arai H."/>
            <person name="Sanzen T."/>
            <person name="Kawaguchi Y."/>
            <person name="Hayashi H."/>
            <person name="Yokobori S."/>
            <person name="Yamagishi A."/>
            <person name="Oono Y."/>
            <person name="Narumi I."/>
        </authorList>
    </citation>
    <scope>NUCLEOTIDE SEQUENCE [LARGE SCALE GENOMIC DNA]</scope>
    <source>
        <strain evidence="4">TR0125</strain>
    </source>
</reference>
<evidence type="ECO:0000313" key="3">
    <source>
        <dbReference type="EMBL" id="GBF06027.1"/>
    </source>
</evidence>
<dbReference type="RefSeq" id="WP_103129440.1">
    <property type="nucleotide sequence ID" value="NZ_BFAG01000007.1"/>
</dbReference>
<name>A0A2I9DTP8_9DEIO</name>
<evidence type="ECO:0000256" key="1">
    <source>
        <dbReference type="SAM" id="MobiDB-lite"/>
    </source>
</evidence>
<evidence type="ECO:0000256" key="2">
    <source>
        <dbReference type="SAM" id="SignalP"/>
    </source>
</evidence>
<dbReference type="Proteomes" id="UP000236569">
    <property type="component" value="Unassembled WGS sequence"/>
</dbReference>
<dbReference type="PROSITE" id="PS51257">
    <property type="entry name" value="PROKAR_LIPOPROTEIN"/>
    <property type="match status" value="1"/>
</dbReference>
<dbReference type="OrthoDB" id="34007at2"/>
<dbReference type="AlphaFoldDB" id="A0A2I9DTP8"/>
<sequence>MTRTTNLKGALGLGLLTLSLMSCGGGAPGTPDTGGGTPGGQSGSAVVGPGGGTLTSADGRVRVTIPAGALGKDTTLSVQPITATAPHARLAYRLSPTDVTLAKPAELSLNYGTAGLAAETPSVGSVLAVRDGNGTWQANLGTVQDRAAHTLKMNLRGFGDFAWAEAIRLSPESATVETGGSVGLAVNLCVDDTAYDPNTPLDLMLAPLVDTCRPSRLGPLANGWAVNGHPGGTFEIGTVKKIDGTEARGQYLAPLSVPTPNPVAVTVNWGKGASAVTLVSTITVRDDEQPPCTQENAPDRWAGTTTATMLVNGLHETMKAKVGFVRDPLDPAQPDLCTYHVENGTVTWSLSDTVGGCTYSAGPVTLPIAPEDGQLTLDTGTSPITYSGSGGTSGQATVSVTCPDRSLSYSTVVGIGGWLTIPADRTWNVSADGRSLAGEYSLGENRWTWAFSHEK</sequence>
<gene>
    <name evidence="3" type="ORF">DAERI_070025</name>
</gene>
<comment type="caution">
    <text evidence="3">The sequence shown here is derived from an EMBL/GenBank/DDBJ whole genome shotgun (WGS) entry which is preliminary data.</text>
</comment>
<proteinExistence type="predicted"/>
<organism evidence="3 4">
    <name type="scientific">Deinococcus aerius</name>
    <dbReference type="NCBI Taxonomy" id="200253"/>
    <lineage>
        <taxon>Bacteria</taxon>
        <taxon>Thermotogati</taxon>
        <taxon>Deinococcota</taxon>
        <taxon>Deinococci</taxon>
        <taxon>Deinococcales</taxon>
        <taxon>Deinococcaceae</taxon>
        <taxon>Deinococcus</taxon>
    </lineage>
</organism>
<keyword evidence="2" id="KW-0732">Signal</keyword>
<feature type="chain" id="PRO_5014382353" description="ZU5 domain-containing protein" evidence="2">
    <location>
        <begin position="25"/>
        <end position="455"/>
    </location>
</feature>
<protein>
    <recommendedName>
        <fullName evidence="5">ZU5 domain-containing protein</fullName>
    </recommendedName>
</protein>
<feature type="region of interest" description="Disordered" evidence="1">
    <location>
        <begin position="26"/>
        <end position="57"/>
    </location>
</feature>
<accession>A0A2I9DTP8</accession>
<feature type="compositionally biased region" description="Gly residues" evidence="1">
    <location>
        <begin position="26"/>
        <end position="53"/>
    </location>
</feature>
<dbReference type="EMBL" id="BFAG01000007">
    <property type="protein sequence ID" value="GBF06027.1"/>
    <property type="molecule type" value="Genomic_DNA"/>
</dbReference>
<evidence type="ECO:0008006" key="5">
    <source>
        <dbReference type="Google" id="ProtNLM"/>
    </source>
</evidence>
<keyword evidence="4" id="KW-1185">Reference proteome</keyword>
<feature type="signal peptide" evidence="2">
    <location>
        <begin position="1"/>
        <end position="24"/>
    </location>
</feature>